<dbReference type="EMBL" id="JACSQK010000004">
    <property type="protein sequence ID" value="MBD7960587.1"/>
    <property type="molecule type" value="Genomic_DNA"/>
</dbReference>
<feature type="transmembrane region" description="Helical" evidence="1">
    <location>
        <begin position="162"/>
        <end position="185"/>
    </location>
</feature>
<feature type="transmembrane region" description="Helical" evidence="1">
    <location>
        <begin position="12"/>
        <end position="36"/>
    </location>
</feature>
<dbReference type="RefSeq" id="WP_191722993.1">
    <property type="nucleotide sequence ID" value="NZ_JACSQK010000004.1"/>
</dbReference>
<name>A0ABR8SAU3_9BURK</name>
<feature type="transmembrane region" description="Helical" evidence="1">
    <location>
        <begin position="238"/>
        <end position="259"/>
    </location>
</feature>
<accession>A0ABR8SAU3</accession>
<dbReference type="InterPro" id="IPR005330">
    <property type="entry name" value="MHYT_dom"/>
</dbReference>
<dbReference type="Proteomes" id="UP000634919">
    <property type="component" value="Unassembled WGS sequence"/>
</dbReference>
<evidence type="ECO:0000313" key="4">
    <source>
        <dbReference type="Proteomes" id="UP000634919"/>
    </source>
</evidence>
<feature type="transmembrane region" description="Helical" evidence="1">
    <location>
        <begin position="101"/>
        <end position="122"/>
    </location>
</feature>
<feature type="domain" description="MHYT" evidence="2">
    <location>
        <begin position="9"/>
        <end position="221"/>
    </location>
</feature>
<keyword evidence="4" id="KW-1185">Reference proteome</keyword>
<dbReference type="PANTHER" id="PTHR35152:SF1">
    <property type="entry name" value="DOMAIN SIGNALLING PROTEIN, PUTATIVE (AFU_ORTHOLOGUE AFUA_5G11310)-RELATED"/>
    <property type="match status" value="1"/>
</dbReference>
<dbReference type="GO" id="GO:0016301">
    <property type="term" value="F:kinase activity"/>
    <property type="evidence" value="ECO:0007669"/>
    <property type="project" value="UniProtKB-KW"/>
</dbReference>
<feature type="transmembrane region" description="Helical" evidence="1">
    <location>
        <begin position="197"/>
        <end position="218"/>
    </location>
</feature>
<proteinExistence type="predicted"/>
<sequence>MNEIVVTAYNPFYVALSFFCAFMGAYTALACVYKLLAYQKAHINHRLDQLTGKRTQLAAVPTPKMYFATLLVAGIAFGGLGVWSMHFIGTLALRMPIAIDYSIGITLLSLLAAVAAATWGLGIVAENPHSKTRLVLAGAILGLGVSAMHYLGMYSMNFDGFFLWNLGMVALSCLIAFVAATTALWMAFAASSNYARLFAAALMGVAVCAMHYTGMAAADVVCTTSTPLLPLNSARAISVPQLPVLLVMLIVVITFIVALNRMYTRQFKT</sequence>
<feature type="transmembrane region" description="Helical" evidence="1">
    <location>
        <begin position="134"/>
        <end position="156"/>
    </location>
</feature>
<organism evidence="3 4">
    <name type="scientific">Comamonas avium</name>
    <dbReference type="NCBI Taxonomy" id="2762231"/>
    <lineage>
        <taxon>Bacteria</taxon>
        <taxon>Pseudomonadati</taxon>
        <taxon>Pseudomonadota</taxon>
        <taxon>Betaproteobacteria</taxon>
        <taxon>Burkholderiales</taxon>
        <taxon>Comamonadaceae</taxon>
        <taxon>Comamonas</taxon>
    </lineage>
</organism>
<keyword evidence="1" id="KW-1133">Transmembrane helix</keyword>
<evidence type="ECO:0000259" key="2">
    <source>
        <dbReference type="PROSITE" id="PS50924"/>
    </source>
</evidence>
<keyword evidence="1" id="KW-0812">Transmembrane</keyword>
<comment type="caution">
    <text evidence="3">The sequence shown here is derived from an EMBL/GenBank/DDBJ whole genome shotgun (WGS) entry which is preliminary data.</text>
</comment>
<evidence type="ECO:0000313" key="3">
    <source>
        <dbReference type="EMBL" id="MBD7960587.1"/>
    </source>
</evidence>
<reference evidence="3 4" key="1">
    <citation type="submission" date="2020-08" db="EMBL/GenBank/DDBJ databases">
        <title>A Genomic Blueprint of the Chicken Gut Microbiome.</title>
        <authorList>
            <person name="Gilroy R."/>
            <person name="Ravi A."/>
            <person name="Getino M."/>
            <person name="Pursley I."/>
            <person name="Horton D.L."/>
            <person name="Alikhan N.-F."/>
            <person name="Baker D."/>
            <person name="Gharbi K."/>
            <person name="Hall N."/>
            <person name="Watson M."/>
            <person name="Adriaenssens E.M."/>
            <person name="Foster-Nyarko E."/>
            <person name="Jarju S."/>
            <person name="Secka A."/>
            <person name="Antonio M."/>
            <person name="Oren A."/>
            <person name="Chaudhuri R."/>
            <person name="La Ragione R.M."/>
            <person name="Hildebrand F."/>
            <person name="Pallen M.J."/>
        </authorList>
    </citation>
    <scope>NUCLEOTIDE SEQUENCE [LARGE SCALE GENOMIC DNA]</scope>
    <source>
        <strain evidence="3 4">Sa2CVA6</strain>
    </source>
</reference>
<feature type="transmembrane region" description="Helical" evidence="1">
    <location>
        <begin position="66"/>
        <end position="89"/>
    </location>
</feature>
<gene>
    <name evidence="3" type="ORF">H9646_08810</name>
</gene>
<keyword evidence="3" id="KW-0808">Transferase</keyword>
<evidence type="ECO:0000256" key="1">
    <source>
        <dbReference type="PROSITE-ProRule" id="PRU00244"/>
    </source>
</evidence>
<keyword evidence="3" id="KW-0418">Kinase</keyword>
<keyword evidence="1" id="KW-0472">Membrane</keyword>
<dbReference type="PANTHER" id="PTHR35152">
    <property type="entry name" value="DOMAIN SIGNALLING PROTEIN, PUTATIVE (AFU_ORTHOLOGUE AFUA_5G11310)-RELATED"/>
    <property type="match status" value="1"/>
</dbReference>
<dbReference type="PROSITE" id="PS50924">
    <property type="entry name" value="MHYT"/>
    <property type="match status" value="1"/>
</dbReference>
<dbReference type="Pfam" id="PF03707">
    <property type="entry name" value="MHYT"/>
    <property type="match status" value="3"/>
</dbReference>
<protein>
    <submittedName>
        <fullName evidence="3">Histidine kinase</fullName>
    </submittedName>
</protein>